<reference evidence="4" key="1">
    <citation type="submission" date="2020-02" db="EMBL/GenBank/DDBJ databases">
        <authorList>
            <person name="Meier V. D."/>
        </authorList>
    </citation>
    <scope>NUCLEOTIDE SEQUENCE</scope>
    <source>
        <strain evidence="4">AVDCRST_MAG93</strain>
    </source>
</reference>
<accession>A0A6J4N0H1</accession>
<feature type="domain" description="Integrase catalytic" evidence="2">
    <location>
        <begin position="129"/>
        <end position="178"/>
    </location>
</feature>
<dbReference type="SUPFAM" id="SSF53098">
    <property type="entry name" value="Ribonuclease H-like"/>
    <property type="match status" value="1"/>
</dbReference>
<evidence type="ECO:0000259" key="2">
    <source>
        <dbReference type="Pfam" id="PF00665"/>
    </source>
</evidence>
<dbReference type="InterPro" id="IPR001584">
    <property type="entry name" value="Integrase_cat-core"/>
</dbReference>
<dbReference type="InterPro" id="IPR025948">
    <property type="entry name" value="HTH-like_dom"/>
</dbReference>
<gene>
    <name evidence="4" type="ORF">AVDCRST_MAG93-8297</name>
</gene>
<dbReference type="InterPro" id="IPR048020">
    <property type="entry name" value="Transpos_IS3"/>
</dbReference>
<dbReference type="Pfam" id="PF13276">
    <property type="entry name" value="HTH_21"/>
    <property type="match status" value="1"/>
</dbReference>
<dbReference type="InterPro" id="IPR050900">
    <property type="entry name" value="Transposase_IS3/IS150/IS904"/>
</dbReference>
<evidence type="ECO:0000259" key="3">
    <source>
        <dbReference type="Pfam" id="PF13276"/>
    </source>
</evidence>
<evidence type="ECO:0000313" key="4">
    <source>
        <dbReference type="EMBL" id="CAA9369564.1"/>
    </source>
</evidence>
<organism evidence="4">
    <name type="scientific">uncultured Chloroflexia bacterium</name>
    <dbReference type="NCBI Taxonomy" id="1672391"/>
    <lineage>
        <taxon>Bacteria</taxon>
        <taxon>Bacillati</taxon>
        <taxon>Chloroflexota</taxon>
        <taxon>Chloroflexia</taxon>
        <taxon>environmental samples</taxon>
    </lineage>
</organism>
<dbReference type="InterPro" id="IPR036397">
    <property type="entry name" value="RNaseH_sf"/>
</dbReference>
<feature type="domain" description="HTH-like" evidence="3">
    <location>
        <begin position="44"/>
        <end position="99"/>
    </location>
</feature>
<dbReference type="EMBL" id="CADCTR010002797">
    <property type="protein sequence ID" value="CAA9369564.1"/>
    <property type="molecule type" value="Genomic_DNA"/>
</dbReference>
<name>A0A6J4N0H1_9CHLR</name>
<protein>
    <submittedName>
        <fullName evidence="4">Mobile element protein</fullName>
    </submittedName>
</protein>
<comment type="function">
    <text evidence="1">Involved in the transposition of the insertion sequence.</text>
</comment>
<sequence length="231" mass="26437">MKYACIQQHRHEFPLALMCRVLGVSRSGYYAAQRRPPSVREQTDQRLRVEVRTMYRRSRKTYGSPRIHAELRAQGVRCGRKRVERLMRSEQLQAKTHRRARSTTNSNHAHPLAANLLQRRFGVSEIADVNTVWAGDITYILTREGWLYLAIVLDLASRSVVGWAMESTLEQSLVHAALHGGRTSSASIWCHPSLSSWGAIRGRRLSSATDTLRDESKYESQGRLVRQRVVE</sequence>
<dbReference type="PANTHER" id="PTHR46889">
    <property type="entry name" value="TRANSPOSASE INSF FOR INSERTION SEQUENCE IS3B-RELATED"/>
    <property type="match status" value="1"/>
</dbReference>
<feature type="non-terminal residue" evidence="4">
    <location>
        <position position="231"/>
    </location>
</feature>
<dbReference type="Pfam" id="PF00665">
    <property type="entry name" value="rve"/>
    <property type="match status" value="1"/>
</dbReference>
<dbReference type="Gene3D" id="3.30.420.10">
    <property type="entry name" value="Ribonuclease H-like superfamily/Ribonuclease H"/>
    <property type="match status" value="1"/>
</dbReference>
<dbReference type="AlphaFoldDB" id="A0A6J4N0H1"/>
<dbReference type="GO" id="GO:0003676">
    <property type="term" value="F:nucleic acid binding"/>
    <property type="evidence" value="ECO:0007669"/>
    <property type="project" value="InterPro"/>
</dbReference>
<dbReference type="GO" id="GO:0015074">
    <property type="term" value="P:DNA integration"/>
    <property type="evidence" value="ECO:0007669"/>
    <property type="project" value="InterPro"/>
</dbReference>
<evidence type="ECO:0000256" key="1">
    <source>
        <dbReference type="ARBA" id="ARBA00002286"/>
    </source>
</evidence>
<dbReference type="NCBIfam" id="NF033516">
    <property type="entry name" value="transpos_IS3"/>
    <property type="match status" value="1"/>
</dbReference>
<dbReference type="InterPro" id="IPR012337">
    <property type="entry name" value="RNaseH-like_sf"/>
</dbReference>
<proteinExistence type="predicted"/>
<dbReference type="PANTHER" id="PTHR46889:SF4">
    <property type="entry name" value="TRANSPOSASE INSO FOR INSERTION SEQUENCE ELEMENT IS911B-RELATED"/>
    <property type="match status" value="1"/>
</dbReference>